<feature type="compositionally biased region" description="Basic and acidic residues" evidence="2">
    <location>
        <begin position="110"/>
        <end position="121"/>
    </location>
</feature>
<evidence type="ECO:0000256" key="2">
    <source>
        <dbReference type="SAM" id="MobiDB-lite"/>
    </source>
</evidence>
<evidence type="ECO:0000313" key="4">
    <source>
        <dbReference type="Proteomes" id="UP000018890"/>
    </source>
</evidence>
<protein>
    <submittedName>
        <fullName evidence="3">Uncharacterized protein</fullName>
    </submittedName>
</protein>
<name>W4PZE1_9BACI</name>
<dbReference type="EMBL" id="BAUT01000005">
    <property type="protein sequence ID" value="GAE24853.1"/>
    <property type="molecule type" value="Genomic_DNA"/>
</dbReference>
<dbReference type="RefSeq" id="WP_052002038.1">
    <property type="nucleotide sequence ID" value="NZ_BAUT01000005.1"/>
</dbReference>
<accession>W4PZE1</accession>
<dbReference type="AlphaFoldDB" id="W4PZE1"/>
<dbReference type="Proteomes" id="UP000018890">
    <property type="component" value="Unassembled WGS sequence"/>
</dbReference>
<evidence type="ECO:0000256" key="1">
    <source>
        <dbReference type="SAM" id="Coils"/>
    </source>
</evidence>
<gene>
    <name evidence="3" type="ORF">JCM9140_812</name>
</gene>
<reference evidence="3" key="1">
    <citation type="journal article" date="2014" name="Genome Announc.">
        <title>Draft Genome Sequences of Three Alkaliphilic Bacillus Strains, Bacillus wakoensis JCM 9140T, Bacillus akibai JCM 9157T, and Bacillus hemicellulosilyticus JCM 9152T.</title>
        <authorList>
            <person name="Yuki M."/>
            <person name="Oshima K."/>
            <person name="Suda W."/>
            <person name="Oshida Y."/>
            <person name="Kitamura K."/>
            <person name="Iida T."/>
            <person name="Hattori M."/>
            <person name="Ohkuma M."/>
        </authorList>
    </citation>
    <scope>NUCLEOTIDE SEQUENCE [LARGE SCALE GENOMIC DNA]</scope>
    <source>
        <strain evidence="3">JCM 9140</strain>
    </source>
</reference>
<evidence type="ECO:0000313" key="3">
    <source>
        <dbReference type="EMBL" id="GAE24853.1"/>
    </source>
</evidence>
<keyword evidence="4" id="KW-1185">Reference proteome</keyword>
<feature type="coiled-coil region" evidence="1">
    <location>
        <begin position="22"/>
        <end position="52"/>
    </location>
</feature>
<keyword evidence="1" id="KW-0175">Coiled coil</keyword>
<comment type="caution">
    <text evidence="3">The sequence shown here is derived from an EMBL/GenBank/DDBJ whole genome shotgun (WGS) entry which is preliminary data.</text>
</comment>
<dbReference type="OrthoDB" id="2620164at2"/>
<proteinExistence type="predicted"/>
<sequence length="140" mass="16686">MNVKTFFQLFSGKVKRQPDHDIREIIKKFERLEELIEQKKETKVEYNITVNQLDIHEPNLENLTFRLDQLDIEDLSGALNLGNNFGVRVNEDKIKKLEKEMNKQIRKRGKKEEIKTNKEPPHMTVQPQENGYSFKFKQND</sequence>
<organism evidence="3 4">
    <name type="scientific">Halalkalibacter wakoensis JCM 9140</name>
    <dbReference type="NCBI Taxonomy" id="1236970"/>
    <lineage>
        <taxon>Bacteria</taxon>
        <taxon>Bacillati</taxon>
        <taxon>Bacillota</taxon>
        <taxon>Bacilli</taxon>
        <taxon>Bacillales</taxon>
        <taxon>Bacillaceae</taxon>
        <taxon>Halalkalibacter</taxon>
    </lineage>
</organism>
<feature type="region of interest" description="Disordered" evidence="2">
    <location>
        <begin position="101"/>
        <end position="140"/>
    </location>
</feature>